<proteinExistence type="inferred from homology"/>
<dbReference type="RefSeq" id="WP_062283018.1">
    <property type="nucleotide sequence ID" value="NZ_LTBC01000003.1"/>
</dbReference>
<keyword evidence="4" id="KW-1005">Bacterial flagellum biogenesis</keyword>
<name>A0A151AYG6_9FIRM</name>
<dbReference type="InterPro" id="IPR035890">
    <property type="entry name" value="Anti-sigma-28_factor_FlgM_sf"/>
</dbReference>
<comment type="similarity">
    <text evidence="1">Belongs to the FlgM family.</text>
</comment>
<keyword evidence="3" id="KW-0678">Repressor</keyword>
<dbReference type="AlphaFoldDB" id="A0A151AYG6"/>
<comment type="caution">
    <text evidence="8">The sequence shown here is derived from an EMBL/GenBank/DDBJ whole genome shotgun (WGS) entry which is preliminary data.</text>
</comment>
<evidence type="ECO:0000256" key="1">
    <source>
        <dbReference type="ARBA" id="ARBA00005322"/>
    </source>
</evidence>
<dbReference type="NCBIfam" id="TIGR03824">
    <property type="entry name" value="FlgM_jcvi"/>
    <property type="match status" value="1"/>
</dbReference>
<dbReference type="OrthoDB" id="1725838at2"/>
<dbReference type="EMBL" id="LTBC01000003">
    <property type="protein sequence ID" value="KYH32699.1"/>
    <property type="molecule type" value="Genomic_DNA"/>
</dbReference>
<evidence type="ECO:0000313" key="8">
    <source>
        <dbReference type="EMBL" id="KYH32699.1"/>
    </source>
</evidence>
<evidence type="ECO:0000259" key="7">
    <source>
        <dbReference type="Pfam" id="PF04316"/>
    </source>
</evidence>
<organism evidence="8 9">
    <name type="scientific">Moorella mulderi DSM 14980</name>
    <dbReference type="NCBI Taxonomy" id="1122241"/>
    <lineage>
        <taxon>Bacteria</taxon>
        <taxon>Bacillati</taxon>
        <taxon>Bacillota</taxon>
        <taxon>Clostridia</taxon>
        <taxon>Neomoorellales</taxon>
        <taxon>Neomoorellaceae</taxon>
        <taxon>Neomoorella</taxon>
    </lineage>
</organism>
<dbReference type="InterPro" id="IPR031316">
    <property type="entry name" value="FlgM_C"/>
</dbReference>
<sequence>MKITGQGPVSWNQVRAAYEQPAGVKGQGRVDKAPLSADTVQLSAGSQLIRELKARLEEVNDTRAGRVEAIRAALAAGTYNVSLEEVAGAILKEMGR</sequence>
<evidence type="ECO:0000256" key="4">
    <source>
        <dbReference type="ARBA" id="ARBA00022795"/>
    </source>
</evidence>
<keyword evidence="5" id="KW-0805">Transcription regulation</keyword>
<evidence type="ECO:0000256" key="6">
    <source>
        <dbReference type="ARBA" id="ARBA00023163"/>
    </source>
</evidence>
<protein>
    <recommendedName>
        <fullName evidence="2">Negative regulator of flagellin synthesis</fullName>
    </recommendedName>
</protein>
<dbReference type="Proteomes" id="UP000075670">
    <property type="component" value="Unassembled WGS sequence"/>
</dbReference>
<accession>A0A151AYG6</accession>
<dbReference type="InterPro" id="IPR007412">
    <property type="entry name" value="FlgM"/>
</dbReference>
<keyword evidence="6" id="KW-0804">Transcription</keyword>
<gene>
    <name evidence="8" type="ORF">MOMUL_13010</name>
</gene>
<keyword evidence="9" id="KW-1185">Reference proteome</keyword>
<evidence type="ECO:0000256" key="2">
    <source>
        <dbReference type="ARBA" id="ARBA00017823"/>
    </source>
</evidence>
<dbReference type="SUPFAM" id="SSF101498">
    <property type="entry name" value="Anti-sigma factor FlgM"/>
    <property type="match status" value="1"/>
</dbReference>
<dbReference type="Pfam" id="PF04316">
    <property type="entry name" value="FlgM"/>
    <property type="match status" value="1"/>
</dbReference>
<dbReference type="PATRIC" id="fig|1122241.3.peg.1366"/>
<dbReference type="GO" id="GO:0045892">
    <property type="term" value="P:negative regulation of DNA-templated transcription"/>
    <property type="evidence" value="ECO:0007669"/>
    <property type="project" value="InterPro"/>
</dbReference>
<dbReference type="GO" id="GO:0044781">
    <property type="term" value="P:bacterial-type flagellum organization"/>
    <property type="evidence" value="ECO:0007669"/>
    <property type="project" value="UniProtKB-KW"/>
</dbReference>
<evidence type="ECO:0000256" key="5">
    <source>
        <dbReference type="ARBA" id="ARBA00023015"/>
    </source>
</evidence>
<feature type="domain" description="Anti-sigma-28 factor FlgM C-terminal" evidence="7">
    <location>
        <begin position="38"/>
        <end position="91"/>
    </location>
</feature>
<evidence type="ECO:0000313" key="9">
    <source>
        <dbReference type="Proteomes" id="UP000075670"/>
    </source>
</evidence>
<evidence type="ECO:0000256" key="3">
    <source>
        <dbReference type="ARBA" id="ARBA00022491"/>
    </source>
</evidence>
<reference evidence="8 9" key="1">
    <citation type="submission" date="2016-02" db="EMBL/GenBank/DDBJ databases">
        <title>Genome sequence of Moorella mulderi DSM 14980.</title>
        <authorList>
            <person name="Poehlein A."/>
            <person name="Daniel R."/>
        </authorList>
    </citation>
    <scope>NUCLEOTIDE SEQUENCE [LARGE SCALE GENOMIC DNA]</scope>
    <source>
        <strain evidence="8 9">DSM 14980</strain>
    </source>
</reference>